<dbReference type="AlphaFoldDB" id="A0A2T8KMT1"/>
<dbReference type="EMBL" id="CM008047">
    <property type="protein sequence ID" value="PVH63497.1"/>
    <property type="molecule type" value="Genomic_DNA"/>
</dbReference>
<gene>
    <name evidence="1" type="ORF">PAHAL_2G042400</name>
</gene>
<reference evidence="1" key="1">
    <citation type="submission" date="2018-04" db="EMBL/GenBank/DDBJ databases">
        <title>WGS assembly of Panicum hallii.</title>
        <authorList>
            <person name="Lovell J."/>
            <person name="Jenkins J."/>
            <person name="Lowry D."/>
            <person name="Mamidi S."/>
            <person name="Sreedasyam A."/>
            <person name="Weng X."/>
            <person name="Barry K."/>
            <person name="Bonette J."/>
            <person name="Campitelli B."/>
            <person name="Daum C."/>
            <person name="Gordon S."/>
            <person name="Gould B."/>
            <person name="Lipzen A."/>
            <person name="Macqueen A."/>
            <person name="Palacio-Mejia J."/>
            <person name="Plott C."/>
            <person name="Shakirov E."/>
            <person name="Shu S."/>
            <person name="Yoshinaga Y."/>
            <person name="Zane M."/>
            <person name="Rokhsar D."/>
            <person name="Grimwood J."/>
            <person name="Schmutz J."/>
            <person name="Juenger T."/>
        </authorList>
    </citation>
    <scope>NUCLEOTIDE SEQUENCE [LARGE SCALE GENOMIC DNA]</scope>
    <source>
        <strain evidence="1">FIL2</strain>
    </source>
</reference>
<dbReference type="PANTHER" id="PTHR47186">
    <property type="entry name" value="LEUCINE-RICH REPEAT-CONTAINING PROTEIN 57"/>
    <property type="match status" value="1"/>
</dbReference>
<sequence length="503" mass="54821">MNTLNGTVELKLSGCKKLEKLPALWLLPALEILHVKGLESLHCLCSGAATAVTFQKLKVLTLVEMPNVEAWLDTDVVQGEGPIFPEVEELVIRECGSLTALPKAASVTTESSGVVDTKCRSAFPALRNMTLRSLNMFDRWETVEGTPEEEVTFPLLEDLEIDACLKLTGLPETPKLGKLAIGGEGQQISLQAASRCIPSLSRLRLDVSPDDTKTTLLHVKQKWDHELPLAAMTLTRCDLLFSSHPGALALWTCFARLVDLTIFDCDALVYWLENVFQVLVSLRRLSIWRCSKLTGHTQASDGQSALVEVLPRLEYLWMSGCTCLVEVPNLPASLKELCIHSFSDNLKSIIFGQHEYVMPVGGEGVVQPDTSSLSPGSSGSEATASIAVLKLSSAANHRSLPCLESLCIRSCHYLSEVANLPPSIKILDILSCGNLQSLSGKLDVVQKLNIQSCSRLESLESCVGELRSLEELHLDGCKSLVSLPDGPEATHLLDILRFVVVMV</sequence>
<dbReference type="SUPFAM" id="SSF52058">
    <property type="entry name" value="L domain-like"/>
    <property type="match status" value="1"/>
</dbReference>
<proteinExistence type="predicted"/>
<accession>A0A2T8KMT1</accession>
<dbReference type="Proteomes" id="UP000243499">
    <property type="component" value="Chromosome 2"/>
</dbReference>
<name>A0A2T8KMT1_9POAL</name>
<dbReference type="PANTHER" id="PTHR47186:SF3">
    <property type="entry name" value="OS09G0267800 PROTEIN"/>
    <property type="match status" value="1"/>
</dbReference>
<dbReference type="Gramene" id="PVH63497">
    <property type="protein sequence ID" value="PVH63497"/>
    <property type="gene ID" value="PAHAL_2G042400"/>
</dbReference>
<protein>
    <submittedName>
        <fullName evidence="1">Uncharacterized protein</fullName>
    </submittedName>
</protein>
<dbReference type="Gene3D" id="3.80.10.10">
    <property type="entry name" value="Ribonuclease Inhibitor"/>
    <property type="match status" value="3"/>
</dbReference>
<evidence type="ECO:0000313" key="1">
    <source>
        <dbReference type="EMBL" id="PVH63497.1"/>
    </source>
</evidence>
<organism evidence="1">
    <name type="scientific">Panicum hallii</name>
    <dbReference type="NCBI Taxonomy" id="206008"/>
    <lineage>
        <taxon>Eukaryota</taxon>
        <taxon>Viridiplantae</taxon>
        <taxon>Streptophyta</taxon>
        <taxon>Embryophyta</taxon>
        <taxon>Tracheophyta</taxon>
        <taxon>Spermatophyta</taxon>
        <taxon>Magnoliopsida</taxon>
        <taxon>Liliopsida</taxon>
        <taxon>Poales</taxon>
        <taxon>Poaceae</taxon>
        <taxon>PACMAD clade</taxon>
        <taxon>Panicoideae</taxon>
        <taxon>Panicodae</taxon>
        <taxon>Paniceae</taxon>
        <taxon>Panicinae</taxon>
        <taxon>Panicum</taxon>
        <taxon>Panicum sect. Panicum</taxon>
    </lineage>
</organism>
<dbReference type="InterPro" id="IPR032675">
    <property type="entry name" value="LRR_dom_sf"/>
</dbReference>